<organism evidence="2">
    <name type="scientific">Notodromas monacha</name>
    <dbReference type="NCBI Taxonomy" id="399045"/>
    <lineage>
        <taxon>Eukaryota</taxon>
        <taxon>Metazoa</taxon>
        <taxon>Ecdysozoa</taxon>
        <taxon>Arthropoda</taxon>
        <taxon>Crustacea</taxon>
        <taxon>Oligostraca</taxon>
        <taxon>Ostracoda</taxon>
        <taxon>Podocopa</taxon>
        <taxon>Podocopida</taxon>
        <taxon>Cypridocopina</taxon>
        <taxon>Cypridoidea</taxon>
        <taxon>Cyprididae</taxon>
        <taxon>Notodromas</taxon>
    </lineage>
</organism>
<keyword evidence="3" id="KW-1185">Reference proteome</keyword>
<sequence length="502" mass="56547">MESSATPVGNHSGRVEKKGATSMGKDATGNSGMEKNEMNFYGHESSDERLLLDESPSQGKDAMGNSGMEKNEMNSYGHESSDERLLLDESTSQGSESIGDTHSDDESDISFNLDDSFDDLVMVYDLVASSGDYEFERRFVTREEYEETYGNGWKDSSSSVHENETQSNEDESPENTSSFEGYAKKSKGNESKGDMPLDVENDTNSNDNDSGIECSVLLYDILESPGNLSKLGENETTSIGSGSPEISQSDAEHETKSSGFETTEDPSPVKQLHAESNGGKISKEETPSKVEYIHILKHLASARTPRQSIQRLEMLWGQKINSENSCLTFFSTPVEHVNKKRKLIVNSHWILPLSMYSACNKMLSHVLPVLRLHLKSCRETSMFQDKSRQVMAKKDQIWARFRSVEAQIYHSPYLKPWEKDSHRQDAVQRMNEEIKRVSLPNDGIGEQNRLDKLWEKYWSECKDWSLLNPNMEAGLLPVEQFLSNDRAAMLAENFGILYKATR</sequence>
<feature type="region of interest" description="Disordered" evidence="1">
    <location>
        <begin position="144"/>
        <end position="208"/>
    </location>
</feature>
<dbReference type="AlphaFoldDB" id="A0A7R9BSP2"/>
<proteinExistence type="predicted"/>
<evidence type="ECO:0000256" key="1">
    <source>
        <dbReference type="SAM" id="MobiDB-lite"/>
    </source>
</evidence>
<feature type="region of interest" description="Disordered" evidence="1">
    <location>
        <begin position="1"/>
        <end position="112"/>
    </location>
</feature>
<dbReference type="EMBL" id="OA884479">
    <property type="protein sequence ID" value="CAD7280856.1"/>
    <property type="molecule type" value="Genomic_DNA"/>
</dbReference>
<feature type="compositionally biased region" description="Polar residues" evidence="1">
    <location>
        <begin position="89"/>
        <end position="98"/>
    </location>
</feature>
<evidence type="ECO:0000313" key="3">
    <source>
        <dbReference type="Proteomes" id="UP000678499"/>
    </source>
</evidence>
<protein>
    <submittedName>
        <fullName evidence="2">Uncharacterized protein</fullName>
    </submittedName>
</protein>
<gene>
    <name evidence="2" type="ORF">NMOB1V02_LOCUS8513</name>
</gene>
<reference evidence="2" key="1">
    <citation type="submission" date="2020-11" db="EMBL/GenBank/DDBJ databases">
        <authorList>
            <person name="Tran Van P."/>
        </authorList>
    </citation>
    <scope>NUCLEOTIDE SEQUENCE</scope>
</reference>
<dbReference type="Proteomes" id="UP000678499">
    <property type="component" value="Unassembled WGS sequence"/>
</dbReference>
<evidence type="ECO:0000313" key="2">
    <source>
        <dbReference type="EMBL" id="CAD7280856.1"/>
    </source>
</evidence>
<feature type="compositionally biased region" description="Polar residues" evidence="1">
    <location>
        <begin position="234"/>
        <end position="249"/>
    </location>
</feature>
<feature type="region of interest" description="Disordered" evidence="1">
    <location>
        <begin position="229"/>
        <end position="282"/>
    </location>
</feature>
<dbReference type="EMBL" id="CAJPEX010002442">
    <property type="protein sequence ID" value="CAG0921008.1"/>
    <property type="molecule type" value="Genomic_DNA"/>
</dbReference>
<accession>A0A7R9BSP2</accession>
<name>A0A7R9BSP2_9CRUS</name>